<dbReference type="Proteomes" id="UP000284361">
    <property type="component" value="Unassembled WGS sequence"/>
</dbReference>
<evidence type="ECO:0000256" key="1">
    <source>
        <dbReference type="SAM" id="SignalP"/>
    </source>
</evidence>
<feature type="chain" id="PRO_5019312630" description="Major fimbrial subunit protein N-terminal domain-containing protein" evidence="1">
    <location>
        <begin position="20"/>
        <end position="384"/>
    </location>
</feature>
<comment type="caution">
    <text evidence="2">The sequence shown here is derived from an EMBL/GenBank/DDBJ whole genome shotgun (WGS) entry which is preliminary data.</text>
</comment>
<gene>
    <name evidence="2" type="ORF">DW789_06035</name>
</gene>
<evidence type="ECO:0000313" key="2">
    <source>
        <dbReference type="EMBL" id="RHD55385.1"/>
    </source>
</evidence>
<sequence>MKVKSFLLTALAASMTFVACDNNDNEMGQLDNTPKSVSINLSNVISTRGAGQAIKDDSKVSLADLQVFFTNGTTLYKGKTVSGTEAVHYFSTKGDFDSRDDRVFHFLPAEVNKVIVVGNNGSKITEATTYADLQKKLAIAEQQDPQKLDLYKEVELTSVEGQDDLGHPLYKANVVLEPRVSRIEIGAFKYNAIAEGTPRKYTSIEVQQVMLNNYFTTADFQVGTASTVSKEEITAASVFGIFEEAAQAGATNPVWYSDVFSADKSADPATKLQVITLDAAAQYEHAYTEGNFRPAYHFFPKDDAIGTTNHPQVLVKLIGTKSDGTKEPLYLATSTFNPAVTADFAKIYVMNFEFDDEDLDNPQKCVEVTVDVMSWDVVPVTPEF</sequence>
<dbReference type="PROSITE" id="PS51257">
    <property type="entry name" value="PROKAR_LIPOPROTEIN"/>
    <property type="match status" value="1"/>
</dbReference>
<evidence type="ECO:0000313" key="3">
    <source>
        <dbReference type="Proteomes" id="UP000284361"/>
    </source>
</evidence>
<keyword evidence="1" id="KW-0732">Signal</keyword>
<feature type="signal peptide" evidence="1">
    <location>
        <begin position="1"/>
        <end position="19"/>
    </location>
</feature>
<accession>A0A414FVY9</accession>
<dbReference type="RefSeq" id="WP_118164237.1">
    <property type="nucleotide sequence ID" value="NZ_JAQEYB010000007.1"/>
</dbReference>
<organism evidence="2 3">
    <name type="scientific">Phocaeicola plebeius</name>
    <dbReference type="NCBI Taxonomy" id="310297"/>
    <lineage>
        <taxon>Bacteria</taxon>
        <taxon>Pseudomonadati</taxon>
        <taxon>Bacteroidota</taxon>
        <taxon>Bacteroidia</taxon>
        <taxon>Bacteroidales</taxon>
        <taxon>Bacteroidaceae</taxon>
        <taxon>Phocaeicola</taxon>
    </lineage>
</organism>
<reference evidence="2 3" key="1">
    <citation type="submission" date="2018-08" db="EMBL/GenBank/DDBJ databases">
        <title>A genome reference for cultivated species of the human gut microbiota.</title>
        <authorList>
            <person name="Zou Y."/>
            <person name="Xue W."/>
            <person name="Luo G."/>
        </authorList>
    </citation>
    <scope>NUCLEOTIDE SEQUENCE [LARGE SCALE GENOMIC DNA]</scope>
    <source>
        <strain evidence="2 3">AM31-10</strain>
    </source>
</reference>
<dbReference type="AlphaFoldDB" id="A0A414FVY9"/>
<dbReference type="EMBL" id="QSJG01000009">
    <property type="protein sequence ID" value="RHD55385.1"/>
    <property type="molecule type" value="Genomic_DNA"/>
</dbReference>
<evidence type="ECO:0008006" key="4">
    <source>
        <dbReference type="Google" id="ProtNLM"/>
    </source>
</evidence>
<proteinExistence type="predicted"/>
<protein>
    <recommendedName>
        <fullName evidence="4">Major fimbrial subunit protein N-terminal domain-containing protein</fullName>
    </recommendedName>
</protein>
<name>A0A414FVY9_9BACT</name>